<organism evidence="1 2">
    <name type="scientific">Clostridium butyricum</name>
    <dbReference type="NCBI Taxonomy" id="1492"/>
    <lineage>
        <taxon>Bacteria</taxon>
        <taxon>Bacillati</taxon>
        <taxon>Bacillota</taxon>
        <taxon>Clostridia</taxon>
        <taxon>Eubacteriales</taxon>
        <taxon>Clostridiaceae</taxon>
        <taxon>Clostridium</taxon>
    </lineage>
</organism>
<gene>
    <name evidence="1" type="ORF">CBU02nite_40250</name>
</gene>
<protein>
    <submittedName>
        <fullName evidence="1">Uncharacterized protein</fullName>
    </submittedName>
</protein>
<evidence type="ECO:0000313" key="1">
    <source>
        <dbReference type="EMBL" id="GEQ23519.1"/>
    </source>
</evidence>
<dbReference type="RefSeq" id="WP_243125155.1">
    <property type="nucleotide sequence ID" value="NZ_BKBC01000136.1"/>
</dbReference>
<evidence type="ECO:0000313" key="2">
    <source>
        <dbReference type="Proteomes" id="UP000321089"/>
    </source>
</evidence>
<accession>A0A512TTF1</accession>
<sequence length="61" mass="7444">MNIEKMKKNIIEFSRYSDVKEITVKLLRGKFLITTNTRDEEKIKDALTKWYREKMGQLYQE</sequence>
<name>A0A512TTF1_CLOBU</name>
<dbReference type="AlphaFoldDB" id="A0A512TTF1"/>
<reference evidence="1 2" key="1">
    <citation type="submission" date="2019-07" db="EMBL/GenBank/DDBJ databases">
        <title>Whole genome shotgun sequence of Clostridium butyricum NBRC 3858.</title>
        <authorList>
            <person name="Hosoyama A."/>
            <person name="Uohara A."/>
            <person name="Ohji S."/>
            <person name="Ichikawa N."/>
        </authorList>
    </citation>
    <scope>NUCLEOTIDE SEQUENCE [LARGE SCALE GENOMIC DNA]</scope>
    <source>
        <strain evidence="1 2">NBRC 3858</strain>
    </source>
</reference>
<comment type="caution">
    <text evidence="1">The sequence shown here is derived from an EMBL/GenBank/DDBJ whole genome shotgun (WGS) entry which is preliminary data.</text>
</comment>
<dbReference type="Proteomes" id="UP000321089">
    <property type="component" value="Unassembled WGS sequence"/>
</dbReference>
<proteinExistence type="predicted"/>
<dbReference type="EMBL" id="BKBC01000136">
    <property type="protein sequence ID" value="GEQ23519.1"/>
    <property type="molecule type" value="Genomic_DNA"/>
</dbReference>